<dbReference type="InterPro" id="IPR002919">
    <property type="entry name" value="TIL_dom"/>
</dbReference>
<dbReference type="Pfam" id="PF01826">
    <property type="entry name" value="TIL"/>
    <property type="match status" value="1"/>
</dbReference>
<name>A0A3B1JMS9_ASTMX</name>
<sequence length="105" mass="11485">MTFRHPSGRSLESSDTDFANSWTASGNRSWLRILCSALDLCCLYEAQRKFPCPTNSHYELCGTSCPAACPSLSFPYLCTQHCQEGCQCDDGLLLSGDHCVPPIGC</sequence>
<dbReference type="Proteomes" id="UP000018467">
    <property type="component" value="Unassembled WGS sequence"/>
</dbReference>
<dbReference type="Gene3D" id="2.10.25.10">
    <property type="entry name" value="Laminin"/>
    <property type="match status" value="1"/>
</dbReference>
<evidence type="ECO:0000313" key="4">
    <source>
        <dbReference type="Proteomes" id="UP000018467"/>
    </source>
</evidence>
<organism evidence="3 4">
    <name type="scientific">Astyanax mexicanus</name>
    <name type="common">Blind cave fish</name>
    <name type="synonym">Astyanax fasciatus mexicanus</name>
    <dbReference type="NCBI Taxonomy" id="7994"/>
    <lineage>
        <taxon>Eukaryota</taxon>
        <taxon>Metazoa</taxon>
        <taxon>Chordata</taxon>
        <taxon>Craniata</taxon>
        <taxon>Vertebrata</taxon>
        <taxon>Euteleostomi</taxon>
        <taxon>Actinopterygii</taxon>
        <taxon>Neopterygii</taxon>
        <taxon>Teleostei</taxon>
        <taxon>Ostariophysi</taxon>
        <taxon>Characiformes</taxon>
        <taxon>Characoidei</taxon>
        <taxon>Acestrorhamphidae</taxon>
        <taxon>Acestrorhamphinae</taxon>
        <taxon>Astyanax</taxon>
    </lineage>
</organism>
<accession>A0A3B1JMS9</accession>
<evidence type="ECO:0000313" key="3">
    <source>
        <dbReference type="Ensembl" id="ENSAMXP00000042639.1"/>
    </source>
</evidence>
<reference evidence="3" key="4">
    <citation type="submission" date="2025-09" db="UniProtKB">
        <authorList>
            <consortium name="Ensembl"/>
        </authorList>
    </citation>
    <scope>IDENTIFICATION</scope>
</reference>
<reference evidence="4" key="1">
    <citation type="submission" date="2013-03" db="EMBL/GenBank/DDBJ databases">
        <authorList>
            <person name="Jeffery W."/>
            <person name="Warren W."/>
            <person name="Wilson R.K."/>
        </authorList>
    </citation>
    <scope>NUCLEOTIDE SEQUENCE</scope>
    <source>
        <strain evidence="4">female</strain>
    </source>
</reference>
<dbReference type="Bgee" id="ENSAMXG00000029304">
    <property type="expression patterns" value="Expressed in pharyngeal gill"/>
</dbReference>
<reference evidence="4" key="2">
    <citation type="journal article" date="2014" name="Nat. Commun.">
        <title>The cavefish genome reveals candidate genes for eye loss.</title>
        <authorList>
            <person name="McGaugh S.E."/>
            <person name="Gross J.B."/>
            <person name="Aken B."/>
            <person name="Blin M."/>
            <person name="Borowsky R."/>
            <person name="Chalopin D."/>
            <person name="Hinaux H."/>
            <person name="Jeffery W.R."/>
            <person name="Keene A."/>
            <person name="Ma L."/>
            <person name="Minx P."/>
            <person name="Murphy D."/>
            <person name="O'Quin K.E."/>
            <person name="Retaux S."/>
            <person name="Rohner N."/>
            <person name="Searle S.M."/>
            <person name="Stahl B.A."/>
            <person name="Tabin C."/>
            <person name="Volff J.N."/>
            <person name="Yoshizawa M."/>
            <person name="Warren W.C."/>
        </authorList>
    </citation>
    <scope>NUCLEOTIDE SEQUENCE [LARGE SCALE GENOMIC DNA]</scope>
    <source>
        <strain evidence="4">female</strain>
    </source>
</reference>
<protein>
    <recommendedName>
        <fullName evidence="2">TIL domain-containing protein</fullName>
    </recommendedName>
</protein>
<evidence type="ECO:0000256" key="1">
    <source>
        <dbReference type="ARBA" id="ARBA00023157"/>
    </source>
</evidence>
<keyword evidence="4" id="KW-1185">Reference proteome</keyword>
<feature type="domain" description="TIL" evidence="2">
    <location>
        <begin position="52"/>
        <end position="105"/>
    </location>
</feature>
<dbReference type="SUPFAM" id="SSF57567">
    <property type="entry name" value="Serine protease inhibitors"/>
    <property type="match status" value="1"/>
</dbReference>
<dbReference type="InterPro" id="IPR036084">
    <property type="entry name" value="Ser_inhib-like_sf"/>
</dbReference>
<dbReference type="GeneTree" id="ENSGT00980000202531"/>
<dbReference type="FunFam" id="2.10.25.10:FF:000055">
    <property type="entry name" value="alpha-tectorin isoform X1"/>
    <property type="match status" value="1"/>
</dbReference>
<dbReference type="STRING" id="7994.ENSAMXP00000042639"/>
<dbReference type="PANTHER" id="PTHR37860">
    <property type="entry name" value="AGAP008810-PA"/>
    <property type="match status" value="1"/>
</dbReference>
<dbReference type="CDD" id="cd19941">
    <property type="entry name" value="TIL"/>
    <property type="match status" value="1"/>
</dbReference>
<proteinExistence type="predicted"/>
<evidence type="ECO:0000259" key="2">
    <source>
        <dbReference type="Pfam" id="PF01826"/>
    </source>
</evidence>
<dbReference type="PANTHER" id="PTHR37860:SF1">
    <property type="match status" value="1"/>
</dbReference>
<keyword evidence="1" id="KW-1015">Disulfide bond</keyword>
<reference evidence="3" key="3">
    <citation type="submission" date="2025-08" db="UniProtKB">
        <authorList>
            <consortium name="Ensembl"/>
        </authorList>
    </citation>
    <scope>IDENTIFICATION</scope>
</reference>
<dbReference type="InParanoid" id="A0A3B1JMS9"/>
<dbReference type="AlphaFoldDB" id="A0A3B1JMS9"/>
<dbReference type="Ensembl" id="ENSAMXT00000040761.1">
    <property type="protein sequence ID" value="ENSAMXP00000042639.1"/>
    <property type="gene ID" value="ENSAMXG00000029304.1"/>
</dbReference>